<dbReference type="GO" id="GO:0008766">
    <property type="term" value="F:UDP-N-acetylmuramoylalanyl-D-glutamyl-2,6-diaminopimelate-D-alanyl-D-alanine ligase activity"/>
    <property type="evidence" value="ECO:0007669"/>
    <property type="project" value="RHEA"/>
</dbReference>
<keyword evidence="5 10" id="KW-0067">ATP-binding</keyword>
<dbReference type="GO" id="GO:0051301">
    <property type="term" value="P:cell division"/>
    <property type="evidence" value="ECO:0007669"/>
    <property type="project" value="UniProtKB-KW"/>
</dbReference>
<keyword evidence="7 10" id="KW-0573">Peptidoglycan synthesis</keyword>
<comment type="pathway">
    <text evidence="10 11">Cell wall biogenesis; peptidoglycan biosynthesis.</text>
</comment>
<dbReference type="Pfam" id="PF08245">
    <property type="entry name" value="Mur_ligase_M"/>
    <property type="match status" value="1"/>
</dbReference>
<organism evidence="15 16">
    <name type="scientific">Sphingobacterium multivorum</name>
    <dbReference type="NCBI Taxonomy" id="28454"/>
    <lineage>
        <taxon>Bacteria</taxon>
        <taxon>Pseudomonadati</taxon>
        <taxon>Bacteroidota</taxon>
        <taxon>Sphingobacteriia</taxon>
        <taxon>Sphingobacteriales</taxon>
        <taxon>Sphingobacteriaceae</taxon>
        <taxon>Sphingobacterium</taxon>
    </lineage>
</organism>
<dbReference type="EMBL" id="UAUU01000009">
    <property type="protein sequence ID" value="SPZ87743.1"/>
    <property type="molecule type" value="Genomic_DNA"/>
</dbReference>
<keyword evidence="9 10" id="KW-0961">Cell wall biogenesis/degradation</keyword>
<evidence type="ECO:0000256" key="7">
    <source>
        <dbReference type="ARBA" id="ARBA00022984"/>
    </source>
</evidence>
<dbReference type="InterPro" id="IPR036615">
    <property type="entry name" value="Mur_ligase_C_dom_sf"/>
</dbReference>
<dbReference type="SUPFAM" id="SSF53623">
    <property type="entry name" value="MurD-like peptide ligases, catalytic domain"/>
    <property type="match status" value="1"/>
</dbReference>
<evidence type="ECO:0000313" key="16">
    <source>
        <dbReference type="Proteomes" id="UP000251241"/>
    </source>
</evidence>
<evidence type="ECO:0000256" key="1">
    <source>
        <dbReference type="ARBA" id="ARBA00022490"/>
    </source>
</evidence>
<evidence type="ECO:0000256" key="9">
    <source>
        <dbReference type="ARBA" id="ARBA00023316"/>
    </source>
</evidence>
<dbReference type="Gene3D" id="3.90.190.20">
    <property type="entry name" value="Mur ligase, C-terminal domain"/>
    <property type="match status" value="1"/>
</dbReference>
<gene>
    <name evidence="10 15" type="primary">murF</name>
    <name evidence="15" type="ORF">NCTC11343_03091</name>
</gene>
<dbReference type="Proteomes" id="UP000251241">
    <property type="component" value="Unassembled WGS sequence"/>
</dbReference>
<dbReference type="UniPathway" id="UPA00219"/>
<dbReference type="Pfam" id="PF01225">
    <property type="entry name" value="Mur_ligase"/>
    <property type="match status" value="1"/>
</dbReference>
<feature type="domain" description="Mur ligase N-terminal catalytic" evidence="12">
    <location>
        <begin position="22"/>
        <end position="91"/>
    </location>
</feature>
<sequence>MFNKLLNMDIQSLYQIYKQYPNITTDTRKIEKDSLFFALKGANFNGNTFAEKALEMGAKYVVIDDETYRKGEAYILVDDVLKTLQQLANYHRQQLDIPVIGVTGTNGKTTTKELLYAVVSQKYKAYATKGNLNNHIGVPLTLLAIDNSVELAIIEMGANHLEEIAFLCGIAEPTHGLISNVGKAHLEGFGSFEGVKKTKGELYDWLQDHQGVLFLQADNPHLKEMASARKIANIVTYGFSEGNDVIGKLLRANPLLQIEWHKKGTAESYVVDTHLTGSYNTENFLAAIAVGLHFGVSSASINRGIEGYTPTNNRSQVMKTAHNTLICDYYNANATSMAAALDNIRIIEADKKAIVLGDMFELGTESFEEHKKIVENVRAIPADRKIFVGKEFFAHRYEGGAFYETTAEAKQAISGNPIVDSTVLLKASRGMAFENLVELL</sequence>
<dbReference type="InterPro" id="IPR000713">
    <property type="entry name" value="Mur_ligase_N"/>
</dbReference>
<dbReference type="GO" id="GO:0005737">
    <property type="term" value="C:cytoplasm"/>
    <property type="evidence" value="ECO:0007669"/>
    <property type="project" value="UniProtKB-SubCell"/>
</dbReference>
<dbReference type="InterPro" id="IPR005863">
    <property type="entry name" value="UDP-N-AcMur_synth"/>
</dbReference>
<comment type="catalytic activity">
    <reaction evidence="10 11">
        <text>D-alanyl-D-alanine + UDP-N-acetyl-alpha-D-muramoyl-L-alanyl-gamma-D-glutamyl-meso-2,6-diaminopimelate + ATP = UDP-N-acetyl-alpha-D-muramoyl-L-alanyl-gamma-D-glutamyl-meso-2,6-diaminopimeloyl-D-alanyl-D-alanine + ADP + phosphate + H(+)</text>
        <dbReference type="Rhea" id="RHEA:28374"/>
        <dbReference type="ChEBI" id="CHEBI:15378"/>
        <dbReference type="ChEBI" id="CHEBI:30616"/>
        <dbReference type="ChEBI" id="CHEBI:43474"/>
        <dbReference type="ChEBI" id="CHEBI:57822"/>
        <dbReference type="ChEBI" id="CHEBI:61386"/>
        <dbReference type="ChEBI" id="CHEBI:83905"/>
        <dbReference type="ChEBI" id="CHEBI:456216"/>
        <dbReference type="EC" id="6.3.2.10"/>
    </reaction>
</comment>
<dbReference type="GO" id="GO:0071555">
    <property type="term" value="P:cell wall organization"/>
    <property type="evidence" value="ECO:0007669"/>
    <property type="project" value="UniProtKB-KW"/>
</dbReference>
<evidence type="ECO:0000256" key="11">
    <source>
        <dbReference type="RuleBase" id="RU004136"/>
    </source>
</evidence>
<evidence type="ECO:0000256" key="3">
    <source>
        <dbReference type="ARBA" id="ARBA00022618"/>
    </source>
</evidence>
<keyword evidence="4 10" id="KW-0547">Nucleotide-binding</keyword>
<dbReference type="InterPro" id="IPR004101">
    <property type="entry name" value="Mur_ligase_C"/>
</dbReference>
<accession>A0A2X2J7U3</accession>
<proteinExistence type="inferred from homology"/>
<comment type="similarity">
    <text evidence="10">Belongs to the MurCDEF family. MurF subfamily.</text>
</comment>
<evidence type="ECO:0000256" key="10">
    <source>
        <dbReference type="HAMAP-Rule" id="MF_02019"/>
    </source>
</evidence>
<evidence type="ECO:0000259" key="13">
    <source>
        <dbReference type="Pfam" id="PF02875"/>
    </source>
</evidence>
<dbReference type="InterPro" id="IPR013221">
    <property type="entry name" value="Mur_ligase_cen"/>
</dbReference>
<keyword evidence="2 10" id="KW-0436">Ligase</keyword>
<keyword evidence="3 10" id="KW-0132">Cell division</keyword>
<dbReference type="GO" id="GO:0047480">
    <property type="term" value="F:UDP-N-acetylmuramoyl-tripeptide-D-alanyl-D-alanine ligase activity"/>
    <property type="evidence" value="ECO:0007669"/>
    <property type="project" value="UniProtKB-UniRule"/>
</dbReference>
<feature type="binding site" evidence="10">
    <location>
        <begin position="104"/>
        <end position="110"/>
    </location>
    <ligand>
        <name>ATP</name>
        <dbReference type="ChEBI" id="CHEBI:30616"/>
    </ligand>
</feature>
<dbReference type="Gene3D" id="3.40.1390.10">
    <property type="entry name" value="MurE/MurF, N-terminal domain"/>
    <property type="match status" value="1"/>
</dbReference>
<keyword evidence="6 10" id="KW-0133">Cell shape</keyword>
<keyword evidence="8 10" id="KW-0131">Cell cycle</keyword>
<evidence type="ECO:0000256" key="6">
    <source>
        <dbReference type="ARBA" id="ARBA00022960"/>
    </source>
</evidence>
<dbReference type="PANTHER" id="PTHR43024">
    <property type="entry name" value="UDP-N-ACETYLMURAMOYL-TRIPEPTIDE--D-ALANYL-D-ALANINE LIGASE"/>
    <property type="match status" value="1"/>
</dbReference>
<feature type="domain" description="Mur ligase central" evidence="14">
    <location>
        <begin position="102"/>
        <end position="290"/>
    </location>
</feature>
<protein>
    <recommendedName>
        <fullName evidence="10 11">UDP-N-acetylmuramoyl-tripeptide--D-alanyl-D-alanine ligase</fullName>
        <ecNumber evidence="10 11">6.3.2.10</ecNumber>
    </recommendedName>
    <alternativeName>
        <fullName evidence="10">D-alanyl-D-alanine-adding enzyme</fullName>
    </alternativeName>
</protein>
<dbReference type="SUPFAM" id="SSF53244">
    <property type="entry name" value="MurD-like peptide ligases, peptide-binding domain"/>
    <property type="match status" value="1"/>
</dbReference>
<dbReference type="GO" id="GO:0009252">
    <property type="term" value="P:peptidoglycan biosynthetic process"/>
    <property type="evidence" value="ECO:0007669"/>
    <property type="project" value="UniProtKB-UniRule"/>
</dbReference>
<dbReference type="GO" id="GO:0005524">
    <property type="term" value="F:ATP binding"/>
    <property type="evidence" value="ECO:0007669"/>
    <property type="project" value="UniProtKB-UniRule"/>
</dbReference>
<feature type="domain" description="Mur ligase C-terminal" evidence="13">
    <location>
        <begin position="314"/>
        <end position="410"/>
    </location>
</feature>
<evidence type="ECO:0000256" key="5">
    <source>
        <dbReference type="ARBA" id="ARBA00022840"/>
    </source>
</evidence>
<reference evidence="15 16" key="1">
    <citation type="submission" date="2018-06" db="EMBL/GenBank/DDBJ databases">
        <authorList>
            <consortium name="Pathogen Informatics"/>
            <person name="Doyle S."/>
        </authorList>
    </citation>
    <scope>NUCLEOTIDE SEQUENCE [LARGE SCALE GENOMIC DNA]</scope>
    <source>
        <strain evidence="15 16">NCTC11343</strain>
    </source>
</reference>
<dbReference type="Gene3D" id="3.40.1190.10">
    <property type="entry name" value="Mur-like, catalytic domain"/>
    <property type="match status" value="1"/>
</dbReference>
<evidence type="ECO:0000256" key="2">
    <source>
        <dbReference type="ARBA" id="ARBA00022598"/>
    </source>
</evidence>
<dbReference type="InterPro" id="IPR035911">
    <property type="entry name" value="MurE/MurF_N"/>
</dbReference>
<dbReference type="Pfam" id="PF02875">
    <property type="entry name" value="Mur_ligase_C"/>
    <property type="match status" value="1"/>
</dbReference>
<comment type="function">
    <text evidence="10 11">Involved in cell wall formation. Catalyzes the final step in the synthesis of UDP-N-acetylmuramoyl-pentapeptide, the precursor of murein.</text>
</comment>
<dbReference type="AlphaFoldDB" id="A0A2X2J7U3"/>
<evidence type="ECO:0000259" key="12">
    <source>
        <dbReference type="Pfam" id="PF01225"/>
    </source>
</evidence>
<dbReference type="InterPro" id="IPR036565">
    <property type="entry name" value="Mur-like_cat_sf"/>
</dbReference>
<name>A0A2X2J7U3_SPHMU</name>
<comment type="subcellular location">
    <subcellularLocation>
        <location evidence="10 11">Cytoplasm</location>
    </subcellularLocation>
</comment>
<dbReference type="EC" id="6.3.2.10" evidence="10 11"/>
<evidence type="ECO:0000259" key="14">
    <source>
        <dbReference type="Pfam" id="PF08245"/>
    </source>
</evidence>
<dbReference type="PANTHER" id="PTHR43024:SF1">
    <property type="entry name" value="UDP-N-ACETYLMURAMOYL-TRIPEPTIDE--D-ALANYL-D-ALANINE LIGASE"/>
    <property type="match status" value="1"/>
</dbReference>
<dbReference type="InterPro" id="IPR051046">
    <property type="entry name" value="MurCDEF_CellWall_CoF430Synth"/>
</dbReference>
<dbReference type="GO" id="GO:0008360">
    <property type="term" value="P:regulation of cell shape"/>
    <property type="evidence" value="ECO:0007669"/>
    <property type="project" value="UniProtKB-KW"/>
</dbReference>
<keyword evidence="1 10" id="KW-0963">Cytoplasm</keyword>
<evidence type="ECO:0000313" key="15">
    <source>
        <dbReference type="EMBL" id="SPZ87743.1"/>
    </source>
</evidence>
<dbReference type="SUPFAM" id="SSF63418">
    <property type="entry name" value="MurE/MurF N-terminal domain"/>
    <property type="match status" value="1"/>
</dbReference>
<evidence type="ECO:0000256" key="4">
    <source>
        <dbReference type="ARBA" id="ARBA00022741"/>
    </source>
</evidence>
<dbReference type="HAMAP" id="MF_02019">
    <property type="entry name" value="MurF"/>
    <property type="match status" value="1"/>
</dbReference>
<evidence type="ECO:0000256" key="8">
    <source>
        <dbReference type="ARBA" id="ARBA00023306"/>
    </source>
</evidence>
<dbReference type="NCBIfam" id="TIGR01143">
    <property type="entry name" value="murF"/>
    <property type="match status" value="1"/>
</dbReference>